<dbReference type="InterPro" id="IPR029058">
    <property type="entry name" value="AB_hydrolase_fold"/>
</dbReference>
<proteinExistence type="predicted"/>
<keyword evidence="3" id="KW-1185">Reference proteome</keyword>
<dbReference type="Gene3D" id="3.40.50.1820">
    <property type="entry name" value="alpha/beta hydrolase"/>
    <property type="match status" value="1"/>
</dbReference>
<dbReference type="InterPro" id="IPR000073">
    <property type="entry name" value="AB_hydrolase_1"/>
</dbReference>
<dbReference type="InParanoid" id="A0A0C3HC28"/>
<dbReference type="HOGENOM" id="CLU_020336_4_0_1"/>
<dbReference type="Pfam" id="PF00561">
    <property type="entry name" value="Abhydrolase_1"/>
    <property type="match status" value="1"/>
</dbReference>
<dbReference type="SUPFAM" id="SSF53474">
    <property type="entry name" value="alpha/beta-Hydrolases"/>
    <property type="match status" value="1"/>
</dbReference>
<dbReference type="STRING" id="913774.A0A0C3HC28"/>
<sequence>MSTHQTAPTSFASVNGLKIAYRRFGTASSIPLVYIPHFRASMDVTDPKFINLIAKHREVILIDNAGIGHSEGNVPESIDEIAAVVIGLLSEIKVSKVDVLGFSMGGMVTQYLGMHYPDLVNKLVIAGSQIAVGEGVTFAPPEVLQGGGAPGQPGWDAFAFLFFPTTETSVALGKDWFKRIFERDVKGEERKGFLDGQGVMSQVTAMTKFAYDGENFNKLSAIKAPVLVTNGHTDVMAPTVNSFILQQKLPNGELHVYPDSGHGHCFQYPEAYINRLELFLQGK</sequence>
<evidence type="ECO:0000313" key="3">
    <source>
        <dbReference type="Proteomes" id="UP000054321"/>
    </source>
</evidence>
<name>A0A0C3HC28_OIDMZ</name>
<reference evidence="3" key="2">
    <citation type="submission" date="2015-01" db="EMBL/GenBank/DDBJ databases">
        <title>Evolutionary Origins and Diversification of the Mycorrhizal Mutualists.</title>
        <authorList>
            <consortium name="DOE Joint Genome Institute"/>
            <consortium name="Mycorrhizal Genomics Consortium"/>
            <person name="Kohler A."/>
            <person name="Kuo A."/>
            <person name="Nagy L.G."/>
            <person name="Floudas D."/>
            <person name="Copeland A."/>
            <person name="Barry K.W."/>
            <person name="Cichocki N."/>
            <person name="Veneault-Fourrey C."/>
            <person name="LaButti K."/>
            <person name="Lindquist E.A."/>
            <person name="Lipzen A."/>
            <person name="Lundell T."/>
            <person name="Morin E."/>
            <person name="Murat C."/>
            <person name="Riley R."/>
            <person name="Ohm R."/>
            <person name="Sun H."/>
            <person name="Tunlid A."/>
            <person name="Henrissat B."/>
            <person name="Grigoriev I.V."/>
            <person name="Hibbett D.S."/>
            <person name="Martin F."/>
        </authorList>
    </citation>
    <scope>NUCLEOTIDE SEQUENCE [LARGE SCALE GENOMIC DNA]</scope>
    <source>
        <strain evidence="3">Zn</strain>
    </source>
</reference>
<evidence type="ECO:0000259" key="1">
    <source>
        <dbReference type="Pfam" id="PF00561"/>
    </source>
</evidence>
<dbReference type="PANTHER" id="PTHR43433:SF5">
    <property type="entry name" value="AB HYDROLASE-1 DOMAIN-CONTAINING PROTEIN"/>
    <property type="match status" value="1"/>
</dbReference>
<dbReference type="AlphaFoldDB" id="A0A0C3HC28"/>
<reference evidence="2 3" key="1">
    <citation type="submission" date="2014-04" db="EMBL/GenBank/DDBJ databases">
        <authorList>
            <consortium name="DOE Joint Genome Institute"/>
            <person name="Kuo A."/>
            <person name="Martino E."/>
            <person name="Perotto S."/>
            <person name="Kohler A."/>
            <person name="Nagy L.G."/>
            <person name="Floudas D."/>
            <person name="Copeland A."/>
            <person name="Barry K.W."/>
            <person name="Cichocki N."/>
            <person name="Veneault-Fourrey C."/>
            <person name="LaButti K."/>
            <person name="Lindquist E.A."/>
            <person name="Lipzen A."/>
            <person name="Lundell T."/>
            <person name="Morin E."/>
            <person name="Murat C."/>
            <person name="Sun H."/>
            <person name="Tunlid A."/>
            <person name="Henrissat B."/>
            <person name="Grigoriev I.V."/>
            <person name="Hibbett D.S."/>
            <person name="Martin F."/>
            <person name="Nordberg H.P."/>
            <person name="Cantor M.N."/>
            <person name="Hua S.X."/>
        </authorList>
    </citation>
    <scope>NUCLEOTIDE SEQUENCE [LARGE SCALE GENOMIC DNA]</scope>
    <source>
        <strain evidence="2 3">Zn</strain>
    </source>
</reference>
<protein>
    <recommendedName>
        <fullName evidence="1">AB hydrolase-1 domain-containing protein</fullName>
    </recommendedName>
</protein>
<dbReference type="Proteomes" id="UP000054321">
    <property type="component" value="Unassembled WGS sequence"/>
</dbReference>
<dbReference type="PRINTS" id="PR00111">
    <property type="entry name" value="ABHYDROLASE"/>
</dbReference>
<dbReference type="OrthoDB" id="8119704at2759"/>
<dbReference type="InterPro" id="IPR050471">
    <property type="entry name" value="AB_hydrolase"/>
</dbReference>
<dbReference type="EMBL" id="KN832877">
    <property type="protein sequence ID" value="KIN00735.1"/>
    <property type="molecule type" value="Genomic_DNA"/>
</dbReference>
<feature type="domain" description="AB hydrolase-1" evidence="1">
    <location>
        <begin position="40"/>
        <end position="263"/>
    </location>
</feature>
<organism evidence="2 3">
    <name type="scientific">Oidiodendron maius (strain Zn)</name>
    <dbReference type="NCBI Taxonomy" id="913774"/>
    <lineage>
        <taxon>Eukaryota</taxon>
        <taxon>Fungi</taxon>
        <taxon>Dikarya</taxon>
        <taxon>Ascomycota</taxon>
        <taxon>Pezizomycotina</taxon>
        <taxon>Leotiomycetes</taxon>
        <taxon>Leotiomycetes incertae sedis</taxon>
        <taxon>Myxotrichaceae</taxon>
        <taxon>Oidiodendron</taxon>
    </lineage>
</organism>
<dbReference type="PANTHER" id="PTHR43433">
    <property type="entry name" value="HYDROLASE, ALPHA/BETA FOLD FAMILY PROTEIN"/>
    <property type="match status" value="1"/>
</dbReference>
<evidence type="ECO:0000313" key="2">
    <source>
        <dbReference type="EMBL" id="KIN00735.1"/>
    </source>
</evidence>
<gene>
    <name evidence="2" type="ORF">OIDMADRAFT_104487</name>
</gene>
<accession>A0A0C3HC28</accession>